<dbReference type="Gene3D" id="3.40.50.300">
    <property type="entry name" value="P-loop containing nucleotide triphosphate hydrolases"/>
    <property type="match status" value="3"/>
</dbReference>
<feature type="region of interest" description="Disordered" evidence="2">
    <location>
        <begin position="1"/>
        <end position="30"/>
    </location>
</feature>
<dbReference type="CDD" id="cd18808">
    <property type="entry name" value="SF1_C_Upf1"/>
    <property type="match status" value="1"/>
</dbReference>
<dbReference type="Pfam" id="PF13087">
    <property type="entry name" value="AAA_12"/>
    <property type="match status" value="1"/>
</dbReference>
<dbReference type="Pfam" id="PF25396">
    <property type="entry name" value="ZNFX1"/>
    <property type="match status" value="1"/>
</dbReference>
<protein>
    <submittedName>
        <fullName evidence="6">P-loop containing nucleoside triphosphate hydrolase protein</fullName>
    </submittedName>
</protein>
<evidence type="ECO:0000256" key="2">
    <source>
        <dbReference type="SAM" id="MobiDB-lite"/>
    </source>
</evidence>
<dbReference type="AlphaFoldDB" id="A0A9P4HBB3"/>
<dbReference type="OrthoDB" id="409395at2759"/>
<evidence type="ECO:0000259" key="5">
    <source>
        <dbReference type="Pfam" id="PF25396"/>
    </source>
</evidence>
<sequence length="1148" mass="128542">MAKGPRNRTNRPNRRGAHSSAAHGRSQAQTQNTFASLAGDYEQFDGEVNDHLTERFNRASMSDHPQVPHDSIPSSGPSRVNKEVREYFELEKKPVTGGAWIDKPEIPSPPEILRPVKPGFLSTELKALVNVGDTLRPHKADGAYDSIEEYLGTKYELLREDAIRPLREAVEEVRISPFKDEAEYENNSIGIYEPVYITGLVFSPRGLATRVAFSLSRVKKHIRWEQSKRLITGSLVALSPADDAFQTTCVLATVAARPISALEQNPPEIDLFFARPEDQEIDPMKKWVMVECRSGFYEASRHTMLALQHMMREPFPLSEHLVQAKKDVDPPAYIQHNPYVNLSSLVSMEESSNFENVHVLAEWPAPTSLSLDKSQSKALHCMLTSRVAIVKGPPGTGKTHVSVVMMKLLRDNLRKDDAPIIVTAQTNHAVDQILRHTSEFEPNFIRLGGRSKDADIKKRTLYEVRSNIPPQKQPGSQKVQATIAQRKLTTNCQTLLAPFEPAKPPLPHSVLLSLDLITQEQAESLELDSQRTMGISPAENPCILVEQWLGKCLAPCHRPSQPDDYGWGFEEEDFEVEQLKELEAEAVAQDDDDLEALRGPVSLLNDNYIGKGGSKLTTAEIKELLRKTSDLTMIPPTDRGAIYNYFKRAAKALIVAKVRDIAKEYSKTVLQRKVGMWEEDVRILSEQRIIGCTTTGLAKYRALISALRPRTILVEEAAETMEAPVTAACLPTLEHLILVGDHQQLRPHTQVHAFEDEPYYLNLSLFERLIRNDVAYSTLTRQRRMIPEIRRLLVPIYANVLKDHESVKDIANRPPVEGMGGNNSFFFCHEWPEARDANMSCYNEHEAKMIVGFVDYLVLNGMDAAKITLLTFYNGQRKSLLRLLRYHQNSLAMATVKIVTVDGYQGEENDVVILSLVRSNRKHAIGFLSSENRACVALSRARRGFYIFGNGELLACESQVWGSVVDIMWRDSKQSVTSGQKRRVGYNLPLECGNHGRKVWIQEPEDWEHVHGGCDTECGGILPCQHKCPYRCHPFSHDQIPDNSDSTSEKWQAFVNGGAAADDARVHQKMKEEEAKYLETIRKSPRIEAASSSRPAKLVQVSPAKKAAVSTNANLLIDLDVGAQSKSYAGAASSRCQGASNTSMNLLD</sequence>
<evidence type="ECO:0000259" key="4">
    <source>
        <dbReference type="Pfam" id="PF13087"/>
    </source>
</evidence>
<dbReference type="GO" id="GO:0016787">
    <property type="term" value="F:hydrolase activity"/>
    <property type="evidence" value="ECO:0007669"/>
    <property type="project" value="UniProtKB-KW"/>
</dbReference>
<feature type="domain" description="DNA2/NAM7 helicase helicase" evidence="3">
    <location>
        <begin position="371"/>
        <end position="748"/>
    </location>
</feature>
<dbReference type="InterPro" id="IPR041679">
    <property type="entry name" value="DNA2/NAM7-like_C"/>
</dbReference>
<reference evidence="6" key="1">
    <citation type="journal article" date="2020" name="Stud. Mycol.">
        <title>101 Dothideomycetes genomes: a test case for predicting lifestyles and emergence of pathogens.</title>
        <authorList>
            <person name="Haridas S."/>
            <person name="Albert R."/>
            <person name="Binder M."/>
            <person name="Bloem J."/>
            <person name="Labutti K."/>
            <person name="Salamov A."/>
            <person name="Andreopoulos B."/>
            <person name="Baker S."/>
            <person name="Barry K."/>
            <person name="Bills G."/>
            <person name="Bluhm B."/>
            <person name="Cannon C."/>
            <person name="Castanera R."/>
            <person name="Culley D."/>
            <person name="Daum C."/>
            <person name="Ezra D."/>
            <person name="Gonzalez J."/>
            <person name="Henrissat B."/>
            <person name="Kuo A."/>
            <person name="Liang C."/>
            <person name="Lipzen A."/>
            <person name="Lutzoni F."/>
            <person name="Magnuson J."/>
            <person name="Mondo S."/>
            <person name="Nolan M."/>
            <person name="Ohm R."/>
            <person name="Pangilinan J."/>
            <person name="Park H.-J."/>
            <person name="Ramirez L."/>
            <person name="Alfaro M."/>
            <person name="Sun H."/>
            <person name="Tritt A."/>
            <person name="Yoshinaga Y."/>
            <person name="Zwiers L.-H."/>
            <person name="Turgeon B."/>
            <person name="Goodwin S."/>
            <person name="Spatafora J."/>
            <person name="Crous P."/>
            <person name="Grigoriev I."/>
        </authorList>
    </citation>
    <scope>NUCLEOTIDE SEQUENCE</scope>
    <source>
        <strain evidence="6">CBS 110217</strain>
    </source>
</reference>
<dbReference type="GO" id="GO:0031380">
    <property type="term" value="C:nuclear RNA-directed RNA polymerase complex"/>
    <property type="evidence" value="ECO:0007669"/>
    <property type="project" value="TreeGrafter"/>
</dbReference>
<dbReference type="GO" id="GO:0004386">
    <property type="term" value="F:helicase activity"/>
    <property type="evidence" value="ECO:0007669"/>
    <property type="project" value="InterPro"/>
</dbReference>
<name>A0A9P4HBB3_9PLEO</name>
<accession>A0A9P4HBB3</accession>
<evidence type="ECO:0000313" key="6">
    <source>
        <dbReference type="EMBL" id="KAF2030927.1"/>
    </source>
</evidence>
<keyword evidence="6" id="KW-0378">Hydrolase</keyword>
<keyword evidence="1" id="KW-0547">Nucleotide-binding</keyword>
<keyword evidence="1" id="KW-0347">Helicase</keyword>
<feature type="domain" description="ZNFX1" evidence="5">
    <location>
        <begin position="185"/>
        <end position="293"/>
    </location>
</feature>
<dbReference type="PANTHER" id="PTHR10887">
    <property type="entry name" value="DNA2/NAM7 HELICASE FAMILY"/>
    <property type="match status" value="1"/>
</dbReference>
<feature type="domain" description="DNA2/NAM7 helicase-like C-terminal" evidence="4">
    <location>
        <begin position="762"/>
        <end position="951"/>
    </location>
</feature>
<dbReference type="Proteomes" id="UP000799777">
    <property type="component" value="Unassembled WGS sequence"/>
</dbReference>
<dbReference type="EMBL" id="ML978185">
    <property type="protein sequence ID" value="KAF2030927.1"/>
    <property type="molecule type" value="Genomic_DNA"/>
</dbReference>
<comment type="caution">
    <text evidence="6">The sequence shown here is derived from an EMBL/GenBank/DDBJ whole genome shotgun (WGS) entry which is preliminary data.</text>
</comment>
<evidence type="ECO:0000256" key="1">
    <source>
        <dbReference type="ARBA" id="ARBA00022806"/>
    </source>
</evidence>
<dbReference type="InterPro" id="IPR027417">
    <property type="entry name" value="P-loop_NTPase"/>
</dbReference>
<evidence type="ECO:0000313" key="7">
    <source>
        <dbReference type="Proteomes" id="UP000799777"/>
    </source>
</evidence>
<dbReference type="PANTHER" id="PTHR10887:SF341">
    <property type="entry name" value="NFX1-TYPE ZINC FINGER-CONTAINING PROTEIN 1"/>
    <property type="match status" value="1"/>
</dbReference>
<proteinExistence type="predicted"/>
<dbReference type="SUPFAM" id="SSF52540">
    <property type="entry name" value="P-loop containing nucleoside triphosphate hydrolases"/>
    <property type="match status" value="1"/>
</dbReference>
<evidence type="ECO:0000259" key="3">
    <source>
        <dbReference type="Pfam" id="PF13086"/>
    </source>
</evidence>
<dbReference type="InterPro" id="IPR047187">
    <property type="entry name" value="SF1_C_Upf1"/>
</dbReference>
<dbReference type="InterPro" id="IPR045055">
    <property type="entry name" value="DNA2/NAM7-like"/>
</dbReference>
<dbReference type="InterPro" id="IPR057373">
    <property type="entry name" value="ZNFX1"/>
</dbReference>
<feature type="compositionally biased region" description="Basic residues" evidence="2">
    <location>
        <begin position="1"/>
        <end position="17"/>
    </location>
</feature>
<dbReference type="InterPro" id="IPR041677">
    <property type="entry name" value="DNA2/NAM7_AAA_11"/>
</dbReference>
<dbReference type="FunFam" id="3.40.50.300:FF:002468">
    <property type="entry name" value="Suppressor of ascus dominance 3"/>
    <property type="match status" value="1"/>
</dbReference>
<organism evidence="6 7">
    <name type="scientific">Setomelanomma holmii</name>
    <dbReference type="NCBI Taxonomy" id="210430"/>
    <lineage>
        <taxon>Eukaryota</taxon>
        <taxon>Fungi</taxon>
        <taxon>Dikarya</taxon>
        <taxon>Ascomycota</taxon>
        <taxon>Pezizomycotina</taxon>
        <taxon>Dothideomycetes</taxon>
        <taxon>Pleosporomycetidae</taxon>
        <taxon>Pleosporales</taxon>
        <taxon>Pleosporineae</taxon>
        <taxon>Phaeosphaeriaceae</taxon>
        <taxon>Setomelanomma</taxon>
    </lineage>
</organism>
<gene>
    <name evidence="6" type="ORF">EK21DRAFT_64334</name>
</gene>
<dbReference type="Pfam" id="PF13086">
    <property type="entry name" value="AAA_11"/>
    <property type="match status" value="1"/>
</dbReference>
<dbReference type="FunFam" id="3.40.50.300:FF:001366">
    <property type="entry name" value="ATP binding protein, putative"/>
    <property type="match status" value="1"/>
</dbReference>
<keyword evidence="1" id="KW-0067">ATP-binding</keyword>
<feature type="region of interest" description="Disordered" evidence="2">
    <location>
        <begin position="59"/>
        <end position="80"/>
    </location>
</feature>
<keyword evidence="7" id="KW-1185">Reference proteome</keyword>
<dbReference type="GO" id="GO:0031048">
    <property type="term" value="P:regulatory ncRNA-mediated heterochromatin formation"/>
    <property type="evidence" value="ECO:0007669"/>
    <property type="project" value="TreeGrafter"/>
</dbReference>